<dbReference type="SMART" id="SM00226">
    <property type="entry name" value="LMWPc"/>
    <property type="match status" value="1"/>
</dbReference>
<organism evidence="3 5">
    <name type="scientific">Thermoproteota archaeon</name>
    <dbReference type="NCBI Taxonomy" id="2056631"/>
    <lineage>
        <taxon>Archaea</taxon>
        <taxon>Thermoproteota</taxon>
    </lineage>
</organism>
<dbReference type="Proteomes" id="UP000316080">
    <property type="component" value="Unassembled WGS sequence"/>
</dbReference>
<feature type="domain" description="Phosphotyrosine protein phosphatase I" evidence="2">
    <location>
        <begin position="2"/>
        <end position="127"/>
    </location>
</feature>
<keyword evidence="1" id="KW-0059">Arsenical resistance</keyword>
<dbReference type="EMBL" id="QNVI01000029">
    <property type="protein sequence ID" value="TDA39343.1"/>
    <property type="molecule type" value="Genomic_DNA"/>
</dbReference>
<dbReference type="Proteomes" id="UP000317265">
    <property type="component" value="Unassembled WGS sequence"/>
</dbReference>
<dbReference type="Pfam" id="PF01451">
    <property type="entry name" value="LMWPc"/>
    <property type="match status" value="1"/>
</dbReference>
<accession>A0A520KFD4</accession>
<reference evidence="4 6" key="1">
    <citation type="journal article" date="2019" name="Nat. Microbiol.">
        <title>Expanding anaerobic alkane metabolism in the domain of Archaea.</title>
        <authorList>
            <person name="Wang Y."/>
            <person name="Wegener G."/>
            <person name="Hou J."/>
            <person name="Wang F."/>
            <person name="Xiao X."/>
        </authorList>
    </citation>
    <scope>NUCLEOTIDE SEQUENCE [LARGE SCALE GENOMIC DNA]</scope>
    <source>
        <strain evidence="4">WYZ-LMO11</strain>
    </source>
</reference>
<dbReference type="AlphaFoldDB" id="A0A520KFD4"/>
<reference evidence="3 5" key="2">
    <citation type="journal article" date="2019" name="Nat. Microbiol.">
        <title>Wide diversity of methane and short-chain alkane metabolisms in uncultured archaea.</title>
        <authorList>
            <person name="Borrel G."/>
            <person name="Adam P.S."/>
            <person name="McKay L.J."/>
            <person name="Chen L.X."/>
            <person name="Sierra-Garcia I.N."/>
            <person name="Sieber C.M."/>
            <person name="Letourneur Q."/>
            <person name="Ghozlane A."/>
            <person name="Andersen G.L."/>
            <person name="Li W.J."/>
            <person name="Hallam S.J."/>
            <person name="Muyzer G."/>
            <person name="de Oliveira V.M."/>
            <person name="Inskeep W.P."/>
            <person name="Banfield J.F."/>
            <person name="Gribaldo S."/>
        </authorList>
    </citation>
    <scope>NUCLEOTIDE SEQUENCE [LARGE SCALE GENOMIC DNA]</scope>
    <source>
        <strain evidence="3">Verst-YHS</strain>
    </source>
</reference>
<dbReference type="GO" id="GO:0046685">
    <property type="term" value="P:response to arsenic-containing substance"/>
    <property type="evidence" value="ECO:0007669"/>
    <property type="project" value="UniProtKB-KW"/>
</dbReference>
<gene>
    <name evidence="4" type="ORF">DSO09_02430</name>
    <name evidence="3" type="ORF">EF809_03485</name>
</gene>
<dbReference type="SUPFAM" id="SSF52788">
    <property type="entry name" value="Phosphotyrosine protein phosphatases I"/>
    <property type="match status" value="1"/>
</dbReference>
<protein>
    <submittedName>
        <fullName evidence="3">Arsenate reductase ArsC</fullName>
    </submittedName>
    <submittedName>
        <fullName evidence="4">Low molecular weight phosphatase family protein</fullName>
    </submittedName>
</protein>
<evidence type="ECO:0000313" key="6">
    <source>
        <dbReference type="Proteomes" id="UP000317265"/>
    </source>
</evidence>
<dbReference type="CDD" id="cd16345">
    <property type="entry name" value="LMWP_ArsC"/>
    <property type="match status" value="1"/>
</dbReference>
<proteinExistence type="predicted"/>
<name>A0A520KFD4_9CREN</name>
<dbReference type="InterPro" id="IPR023485">
    <property type="entry name" value="Ptyr_pPase"/>
</dbReference>
<dbReference type="Gene3D" id="3.40.50.2300">
    <property type="match status" value="1"/>
</dbReference>
<sequence length="133" mass="15204">MKTILFICVENSFRSRIAEAYFNKYAPEGWIAISAGINPAESVHPNAIKLMLEENIDISHKKPKIISKELQEKAEIAIIVCSGDLCPVLHMRHIEKWNIPDPAQMSLEEARTIRDNIKAKVLDLIERLKQEKI</sequence>
<evidence type="ECO:0000313" key="4">
    <source>
        <dbReference type="EMBL" id="TDA39343.1"/>
    </source>
</evidence>
<dbReference type="InterPro" id="IPR036196">
    <property type="entry name" value="Ptyr_pPase_sf"/>
</dbReference>
<dbReference type="PANTHER" id="PTHR43428:SF1">
    <property type="entry name" value="ARSENATE REDUCTASE"/>
    <property type="match status" value="1"/>
</dbReference>
<evidence type="ECO:0000259" key="2">
    <source>
        <dbReference type="SMART" id="SM00226"/>
    </source>
</evidence>
<evidence type="ECO:0000313" key="3">
    <source>
        <dbReference type="EMBL" id="RZN56145.1"/>
    </source>
</evidence>
<dbReference type="EMBL" id="RXIH01000029">
    <property type="protein sequence ID" value="RZN56145.1"/>
    <property type="molecule type" value="Genomic_DNA"/>
</dbReference>
<evidence type="ECO:0000313" key="5">
    <source>
        <dbReference type="Proteomes" id="UP000316080"/>
    </source>
</evidence>
<comment type="caution">
    <text evidence="3">The sequence shown here is derived from an EMBL/GenBank/DDBJ whole genome shotgun (WGS) entry which is preliminary data.</text>
</comment>
<evidence type="ECO:0000256" key="1">
    <source>
        <dbReference type="ARBA" id="ARBA00022849"/>
    </source>
</evidence>
<dbReference type="PANTHER" id="PTHR43428">
    <property type="entry name" value="ARSENATE REDUCTASE"/>
    <property type="match status" value="1"/>
</dbReference>